<evidence type="ECO:0000256" key="1">
    <source>
        <dbReference type="SAM" id="Phobius"/>
    </source>
</evidence>
<sequence length="105" mass="12291">MMGVFGMQTLDQSKSYYRRLTALDVITFMMVIVCLFFTKGYLISLLLIAVYPISHSKVLVSETRTNSDKIWVRKMDWDYYRKNHQIGLLSQYSSQVTSHIDQVNL</sequence>
<proteinExistence type="predicted"/>
<comment type="caution">
    <text evidence="2">The sequence shown here is derived from an EMBL/GenBank/DDBJ whole genome shotgun (WGS) entry which is preliminary data.</text>
</comment>
<name>A0ABR5P4U4_9LACO</name>
<protein>
    <submittedName>
        <fullName evidence="2">Uncharacterized protein</fullName>
    </submittedName>
</protein>
<keyword evidence="1" id="KW-0812">Transmembrane</keyword>
<dbReference type="EMBL" id="AZDO01000134">
    <property type="protein sequence ID" value="KRK91228.1"/>
    <property type="molecule type" value="Genomic_DNA"/>
</dbReference>
<reference evidence="2 3" key="1">
    <citation type="journal article" date="2015" name="Genome Announc.">
        <title>Expanding the biotechnology potential of lactobacilli through comparative genomics of 213 strains and associated genera.</title>
        <authorList>
            <person name="Sun Z."/>
            <person name="Harris H.M."/>
            <person name="McCann A."/>
            <person name="Guo C."/>
            <person name="Argimon S."/>
            <person name="Zhang W."/>
            <person name="Yang X."/>
            <person name="Jeffery I.B."/>
            <person name="Cooney J.C."/>
            <person name="Kagawa T.F."/>
            <person name="Liu W."/>
            <person name="Song Y."/>
            <person name="Salvetti E."/>
            <person name="Wrobel A."/>
            <person name="Rasinkangas P."/>
            <person name="Parkhill J."/>
            <person name="Rea M.C."/>
            <person name="O'Sullivan O."/>
            <person name="Ritari J."/>
            <person name="Douillard F.P."/>
            <person name="Paul Ross R."/>
            <person name="Yang R."/>
            <person name="Briner A.E."/>
            <person name="Felis G.E."/>
            <person name="de Vos W.M."/>
            <person name="Barrangou R."/>
            <person name="Klaenhammer T.R."/>
            <person name="Caufield P.W."/>
            <person name="Cui Y."/>
            <person name="Zhang H."/>
            <person name="O'Toole P.W."/>
        </authorList>
    </citation>
    <scope>NUCLEOTIDE SEQUENCE [LARGE SCALE GENOMIC DNA]</scope>
    <source>
        <strain evidence="2 3">JCM 17355</strain>
    </source>
</reference>
<organism evidence="2 3">
    <name type="scientific">Companilactobacillus futsaii JCM 17355</name>
    <dbReference type="NCBI Taxonomy" id="1423818"/>
    <lineage>
        <taxon>Bacteria</taxon>
        <taxon>Bacillati</taxon>
        <taxon>Bacillota</taxon>
        <taxon>Bacilli</taxon>
        <taxon>Lactobacillales</taxon>
        <taxon>Lactobacillaceae</taxon>
        <taxon>Companilactobacillus</taxon>
    </lineage>
</organism>
<keyword evidence="1" id="KW-1133">Transmembrane helix</keyword>
<evidence type="ECO:0000313" key="2">
    <source>
        <dbReference type="EMBL" id="KRK91228.1"/>
    </source>
</evidence>
<accession>A0ABR5P4U4</accession>
<gene>
    <name evidence="2" type="ORF">FC88_GL001338</name>
</gene>
<feature type="transmembrane region" description="Helical" evidence="1">
    <location>
        <begin position="21"/>
        <end position="51"/>
    </location>
</feature>
<keyword evidence="3" id="KW-1185">Reference proteome</keyword>
<dbReference type="Proteomes" id="UP000051379">
    <property type="component" value="Unassembled WGS sequence"/>
</dbReference>
<evidence type="ECO:0000313" key="3">
    <source>
        <dbReference type="Proteomes" id="UP000051379"/>
    </source>
</evidence>
<keyword evidence="1" id="KW-0472">Membrane</keyword>